<keyword evidence="15 19" id="KW-0472">Membrane</keyword>
<dbReference type="PROSITE" id="PS01315">
    <property type="entry name" value="CDS"/>
    <property type="match status" value="1"/>
</dbReference>
<comment type="pathway">
    <text evidence="4">Lipid metabolism.</text>
</comment>
<evidence type="ECO:0000256" key="9">
    <source>
        <dbReference type="ARBA" id="ARBA00022516"/>
    </source>
</evidence>
<feature type="transmembrane region" description="Helical" evidence="19">
    <location>
        <begin position="108"/>
        <end position="128"/>
    </location>
</feature>
<evidence type="ECO:0000256" key="15">
    <source>
        <dbReference type="ARBA" id="ARBA00023136"/>
    </source>
</evidence>
<keyword evidence="11 18" id="KW-0812">Transmembrane</keyword>
<keyword evidence="8" id="KW-1003">Cell membrane</keyword>
<dbReference type="GO" id="GO:0004605">
    <property type="term" value="F:phosphatidate cytidylyltransferase activity"/>
    <property type="evidence" value="ECO:0007669"/>
    <property type="project" value="UniProtKB-EC"/>
</dbReference>
<evidence type="ECO:0000256" key="10">
    <source>
        <dbReference type="ARBA" id="ARBA00022679"/>
    </source>
</evidence>
<evidence type="ECO:0000256" key="19">
    <source>
        <dbReference type="SAM" id="Phobius"/>
    </source>
</evidence>
<dbReference type="PANTHER" id="PTHR46382">
    <property type="entry name" value="PHOSPHATIDATE CYTIDYLYLTRANSFERASE"/>
    <property type="match status" value="1"/>
</dbReference>
<keyword evidence="14" id="KW-0443">Lipid metabolism</keyword>
<feature type="transmembrane region" description="Helical" evidence="19">
    <location>
        <begin position="174"/>
        <end position="192"/>
    </location>
</feature>
<keyword evidence="17" id="KW-1208">Phospholipid metabolism</keyword>
<accession>A0A554X9V9</accession>
<sequence>MLKQRILTAVGLLAILLPALLWRDTAPFAAVTAALMGAAAWEWGRLNGCSAAWLAGVAVAALPWLLWWFWGAAGWPPVLGAAVTVGWVVVLALTLHRGVDDWGRWPRRVRLAGGWLALACAWWAVVALHTRGPLMLLSVLLLVWVADIAAYFGGRAWGRRKLAPRISPGKSWEGAASGVVAVLALALAWMALSAVWPPARAALYPVLAQQGWLVALLALLGLTALSVAGDLFESLVKRSAGVKDSSGLLPGHGGVLDRIDALLPVLPAALTLLSLSGGDA</sequence>
<dbReference type="EMBL" id="VJON01000036">
    <property type="protein sequence ID" value="TSE32635.1"/>
    <property type="molecule type" value="Genomic_DNA"/>
</dbReference>
<dbReference type="RefSeq" id="WP_144328915.1">
    <property type="nucleotide sequence ID" value="NZ_VJON01000036.1"/>
</dbReference>
<proteinExistence type="inferred from homology"/>
<feature type="transmembrane region" description="Helical" evidence="19">
    <location>
        <begin position="28"/>
        <end position="44"/>
    </location>
</feature>
<dbReference type="OrthoDB" id="9799199at2"/>
<organism evidence="20 21">
    <name type="scientific">Tepidimonas charontis</name>
    <dbReference type="NCBI Taxonomy" id="2267262"/>
    <lineage>
        <taxon>Bacteria</taxon>
        <taxon>Pseudomonadati</taxon>
        <taxon>Pseudomonadota</taxon>
        <taxon>Betaproteobacteria</taxon>
        <taxon>Burkholderiales</taxon>
        <taxon>Tepidimonas</taxon>
    </lineage>
</organism>
<comment type="similarity">
    <text evidence="5 18">Belongs to the CDS family.</text>
</comment>
<dbReference type="GO" id="GO:0016024">
    <property type="term" value="P:CDP-diacylglycerol biosynthetic process"/>
    <property type="evidence" value="ECO:0007669"/>
    <property type="project" value="UniProtKB-UniPathway"/>
</dbReference>
<keyword evidence="21" id="KW-1185">Reference proteome</keyword>
<evidence type="ECO:0000256" key="5">
    <source>
        <dbReference type="ARBA" id="ARBA00010185"/>
    </source>
</evidence>
<dbReference type="UniPathway" id="UPA00557">
    <property type="reaction ID" value="UER00614"/>
</dbReference>
<comment type="caution">
    <text evidence="20">The sequence shown here is derived from an EMBL/GenBank/DDBJ whole genome shotgun (WGS) entry which is preliminary data.</text>
</comment>
<comment type="catalytic activity">
    <reaction evidence="1 18">
        <text>a 1,2-diacyl-sn-glycero-3-phosphate + CTP + H(+) = a CDP-1,2-diacyl-sn-glycerol + diphosphate</text>
        <dbReference type="Rhea" id="RHEA:16229"/>
        <dbReference type="ChEBI" id="CHEBI:15378"/>
        <dbReference type="ChEBI" id="CHEBI:33019"/>
        <dbReference type="ChEBI" id="CHEBI:37563"/>
        <dbReference type="ChEBI" id="CHEBI:58332"/>
        <dbReference type="ChEBI" id="CHEBI:58608"/>
        <dbReference type="EC" id="2.7.7.41"/>
    </reaction>
</comment>
<dbReference type="EC" id="2.7.7.41" evidence="6 18"/>
<dbReference type="PANTHER" id="PTHR46382:SF1">
    <property type="entry name" value="PHOSPHATIDATE CYTIDYLYLTRANSFERASE"/>
    <property type="match status" value="1"/>
</dbReference>
<evidence type="ECO:0000256" key="18">
    <source>
        <dbReference type="RuleBase" id="RU003938"/>
    </source>
</evidence>
<evidence type="ECO:0000256" key="1">
    <source>
        <dbReference type="ARBA" id="ARBA00001698"/>
    </source>
</evidence>
<evidence type="ECO:0000256" key="8">
    <source>
        <dbReference type="ARBA" id="ARBA00022475"/>
    </source>
</evidence>
<evidence type="ECO:0000256" key="13">
    <source>
        <dbReference type="ARBA" id="ARBA00022989"/>
    </source>
</evidence>
<feature type="transmembrane region" description="Helical" evidence="19">
    <location>
        <begin position="212"/>
        <end position="232"/>
    </location>
</feature>
<evidence type="ECO:0000256" key="6">
    <source>
        <dbReference type="ARBA" id="ARBA00012487"/>
    </source>
</evidence>
<protein>
    <recommendedName>
        <fullName evidence="7 18">Phosphatidate cytidylyltransferase</fullName>
        <ecNumber evidence="6 18">2.7.7.41</ecNumber>
    </recommendedName>
</protein>
<dbReference type="Pfam" id="PF01148">
    <property type="entry name" value="CTP_transf_1"/>
    <property type="match status" value="1"/>
</dbReference>
<evidence type="ECO:0000256" key="14">
    <source>
        <dbReference type="ARBA" id="ARBA00023098"/>
    </source>
</evidence>
<evidence type="ECO:0000256" key="12">
    <source>
        <dbReference type="ARBA" id="ARBA00022695"/>
    </source>
</evidence>
<evidence type="ECO:0000313" key="20">
    <source>
        <dbReference type="EMBL" id="TSE32635.1"/>
    </source>
</evidence>
<dbReference type="InterPro" id="IPR000374">
    <property type="entry name" value="PC_trans"/>
</dbReference>
<keyword evidence="10 18" id="KW-0808">Transferase</keyword>
<reference evidence="20 21" key="1">
    <citation type="submission" date="2019-07" db="EMBL/GenBank/DDBJ databases">
        <title>Tepidimonas charontis SPSP-6 draft genome.</title>
        <authorList>
            <person name="Da Costa M.S."/>
            <person name="Froufe H.J.C."/>
            <person name="Egas C."/>
            <person name="Albuquerque L."/>
        </authorList>
    </citation>
    <scope>NUCLEOTIDE SEQUENCE [LARGE SCALE GENOMIC DNA]</scope>
    <source>
        <strain evidence="20 21">SPSP-6</strain>
    </source>
</reference>
<evidence type="ECO:0000256" key="3">
    <source>
        <dbReference type="ARBA" id="ARBA00005119"/>
    </source>
</evidence>
<feature type="transmembrane region" description="Helical" evidence="19">
    <location>
        <begin position="51"/>
        <end position="70"/>
    </location>
</feature>
<evidence type="ECO:0000256" key="16">
    <source>
        <dbReference type="ARBA" id="ARBA00023209"/>
    </source>
</evidence>
<dbReference type="GO" id="GO:0005886">
    <property type="term" value="C:plasma membrane"/>
    <property type="evidence" value="ECO:0007669"/>
    <property type="project" value="UniProtKB-SubCell"/>
</dbReference>
<keyword evidence="16" id="KW-0594">Phospholipid biosynthesis</keyword>
<evidence type="ECO:0000256" key="17">
    <source>
        <dbReference type="ARBA" id="ARBA00023264"/>
    </source>
</evidence>
<gene>
    <name evidence="20" type="primary">cdsA</name>
    <name evidence="20" type="ORF">Tchar_02021</name>
</gene>
<dbReference type="Proteomes" id="UP000318294">
    <property type="component" value="Unassembled WGS sequence"/>
</dbReference>
<keyword evidence="9" id="KW-0444">Lipid biosynthesis</keyword>
<dbReference type="AlphaFoldDB" id="A0A554X9V9"/>
<evidence type="ECO:0000256" key="2">
    <source>
        <dbReference type="ARBA" id="ARBA00004651"/>
    </source>
</evidence>
<keyword evidence="13 19" id="KW-1133">Transmembrane helix</keyword>
<keyword evidence="12 18" id="KW-0548">Nucleotidyltransferase</keyword>
<name>A0A554X9V9_9BURK</name>
<evidence type="ECO:0000256" key="7">
    <source>
        <dbReference type="ARBA" id="ARBA00019373"/>
    </source>
</evidence>
<feature type="transmembrane region" description="Helical" evidence="19">
    <location>
        <begin position="76"/>
        <end position="96"/>
    </location>
</feature>
<feature type="transmembrane region" description="Helical" evidence="19">
    <location>
        <begin position="134"/>
        <end position="153"/>
    </location>
</feature>
<evidence type="ECO:0000256" key="4">
    <source>
        <dbReference type="ARBA" id="ARBA00005189"/>
    </source>
</evidence>
<evidence type="ECO:0000313" key="21">
    <source>
        <dbReference type="Proteomes" id="UP000318294"/>
    </source>
</evidence>
<comment type="subcellular location">
    <subcellularLocation>
        <location evidence="2">Cell membrane</location>
        <topology evidence="2">Multi-pass membrane protein</topology>
    </subcellularLocation>
</comment>
<evidence type="ECO:0000256" key="11">
    <source>
        <dbReference type="ARBA" id="ARBA00022692"/>
    </source>
</evidence>
<comment type="pathway">
    <text evidence="3 18">Phospholipid metabolism; CDP-diacylglycerol biosynthesis; CDP-diacylglycerol from sn-glycerol 3-phosphate: step 3/3.</text>
</comment>